<keyword evidence="6 12" id="KW-0472">Membrane</keyword>
<protein>
    <recommendedName>
        <fullName evidence="9">Periplasmic chaperone PpiD</fullName>
    </recommendedName>
    <alternativeName>
        <fullName evidence="10">Periplasmic folding chaperone</fullName>
    </alternativeName>
</protein>
<dbReference type="PANTHER" id="PTHR47529:SF1">
    <property type="entry name" value="PERIPLASMIC CHAPERONE PPID"/>
    <property type="match status" value="1"/>
</dbReference>
<keyword evidence="4 12" id="KW-0812">Transmembrane</keyword>
<reference evidence="15" key="1">
    <citation type="journal article" date="2019" name="Int. J. Syst. Evol. Microbiol.">
        <title>The Global Catalogue of Microorganisms (GCM) 10K type strain sequencing project: providing services to taxonomists for standard genome sequencing and annotation.</title>
        <authorList>
            <consortium name="The Broad Institute Genomics Platform"/>
            <consortium name="The Broad Institute Genome Sequencing Center for Infectious Disease"/>
            <person name="Wu L."/>
            <person name="Ma J."/>
        </authorList>
    </citation>
    <scope>NUCLEOTIDE SEQUENCE [LARGE SCALE GENOMIC DNA]</scope>
    <source>
        <strain evidence="15">KCTC 52127</strain>
    </source>
</reference>
<keyword evidence="11" id="KW-0697">Rotamase</keyword>
<gene>
    <name evidence="14" type="ORF">ACFSRZ_16050</name>
</gene>
<organism evidence="14 15">
    <name type="scientific">Pseudotenacibaculum haliotis</name>
    <dbReference type="NCBI Taxonomy" id="1862138"/>
    <lineage>
        <taxon>Bacteria</taxon>
        <taxon>Pseudomonadati</taxon>
        <taxon>Bacteroidota</taxon>
        <taxon>Flavobacteriia</taxon>
        <taxon>Flavobacteriales</taxon>
        <taxon>Flavobacteriaceae</taxon>
        <taxon>Pseudotenacibaculum</taxon>
    </lineage>
</organism>
<dbReference type="InterPro" id="IPR046357">
    <property type="entry name" value="PPIase_dom_sf"/>
</dbReference>
<accession>A0ABW5LXV3</accession>
<dbReference type="PROSITE" id="PS50198">
    <property type="entry name" value="PPIC_PPIASE_2"/>
    <property type="match status" value="1"/>
</dbReference>
<keyword evidence="15" id="KW-1185">Reference proteome</keyword>
<evidence type="ECO:0000259" key="13">
    <source>
        <dbReference type="PROSITE" id="PS50198"/>
    </source>
</evidence>
<dbReference type="Pfam" id="PF13623">
    <property type="entry name" value="SurA_N_2"/>
    <property type="match status" value="1"/>
</dbReference>
<evidence type="ECO:0000256" key="3">
    <source>
        <dbReference type="ARBA" id="ARBA00022519"/>
    </source>
</evidence>
<evidence type="ECO:0000256" key="8">
    <source>
        <dbReference type="ARBA" id="ARBA00038408"/>
    </source>
</evidence>
<evidence type="ECO:0000256" key="12">
    <source>
        <dbReference type="SAM" id="Phobius"/>
    </source>
</evidence>
<evidence type="ECO:0000313" key="15">
    <source>
        <dbReference type="Proteomes" id="UP001597508"/>
    </source>
</evidence>
<evidence type="ECO:0000256" key="7">
    <source>
        <dbReference type="ARBA" id="ARBA00023186"/>
    </source>
</evidence>
<dbReference type="SUPFAM" id="SSF109998">
    <property type="entry name" value="Triger factor/SurA peptide-binding domain-like"/>
    <property type="match status" value="1"/>
</dbReference>
<keyword evidence="2" id="KW-1003">Cell membrane</keyword>
<comment type="similarity">
    <text evidence="8">Belongs to the PpiD chaperone family.</text>
</comment>
<dbReference type="GO" id="GO:0003755">
    <property type="term" value="F:peptidyl-prolyl cis-trans isomerase activity"/>
    <property type="evidence" value="ECO:0007669"/>
    <property type="project" value="UniProtKB-EC"/>
</dbReference>
<name>A0ABW5LXV3_9FLAO</name>
<evidence type="ECO:0000256" key="5">
    <source>
        <dbReference type="ARBA" id="ARBA00022989"/>
    </source>
</evidence>
<evidence type="ECO:0000256" key="2">
    <source>
        <dbReference type="ARBA" id="ARBA00022475"/>
    </source>
</evidence>
<dbReference type="Pfam" id="PF13616">
    <property type="entry name" value="Rotamase_3"/>
    <property type="match status" value="1"/>
</dbReference>
<evidence type="ECO:0000256" key="11">
    <source>
        <dbReference type="PROSITE-ProRule" id="PRU00278"/>
    </source>
</evidence>
<dbReference type="EMBL" id="JBHULH010000012">
    <property type="protein sequence ID" value="MFD2568888.1"/>
    <property type="molecule type" value="Genomic_DNA"/>
</dbReference>
<sequence length="715" mass="80212">MAILSKIRERSVALIAVIGLALFAFVLDPSTLTDFFNSSKINEVGEIGGEPISRQEYAEAVDSYKTRTQNRATEMQAANAVWNNLLREKIYSQQLEEAGVTIGESDVWNELISLPSVSQNPQFFNEAGLFDENMFKQFLQDTRNGENRELAKAWDDYINLIGLNLKRNTYNNLVSAGLGASLKEGKDRYNEENTKISADFVYVPYLTIPDSLVNVSKADIEAYVKSHPKEFQVEETRDLSFVKFDIKATQEDKDEIKKSVADLLNDTKDRNDLDVLGFKNTEDYQLFFEENESDLPLIQNYLLEAQVPTVISKEVVAGKVNDTFGPYEEGNFYKISKIVDIIQRPDSVSSSYILIPHIGAARAGADVTQTEEQAKVTADSIFKLVRNNKKKFEEMAAKYNTDSSKDKGGDLGWINHQNAFSPRFDKDYAEFVFNNKKGEVKVVKTAFGYHIIRIDDQKNKQNAYKLVTFGKAIKPSQATEDAIFQEAETFALSIMDGNTNKFYSAAREKKYTTRPAIGLKVLDERLPGVQGNSREVISWAFSSDTDKGDFKRFDVEGGYVVATLVNKTKEGLMPASKATGRVKPILLNEKKAKLIREKMKGATLNDIATANKVAVKKMSDVALKSPSITGVGFEPKVVGAMYYAKENQLYNGIEGGKGVFAFVITKKEKPAEVPNYEPFRQRLSEERKGRVGNVFEALKKSSDIEDNRAFFYGVN</sequence>
<dbReference type="InterPro" id="IPR027304">
    <property type="entry name" value="Trigger_fact/SurA_dom_sf"/>
</dbReference>
<dbReference type="InterPro" id="IPR000297">
    <property type="entry name" value="PPIase_PpiC"/>
</dbReference>
<keyword evidence="7" id="KW-0143">Chaperone</keyword>
<evidence type="ECO:0000256" key="9">
    <source>
        <dbReference type="ARBA" id="ARBA00040743"/>
    </source>
</evidence>
<dbReference type="Gene3D" id="3.10.50.40">
    <property type="match status" value="1"/>
</dbReference>
<proteinExistence type="inferred from homology"/>
<evidence type="ECO:0000256" key="1">
    <source>
        <dbReference type="ARBA" id="ARBA00004382"/>
    </source>
</evidence>
<evidence type="ECO:0000313" key="14">
    <source>
        <dbReference type="EMBL" id="MFD2568888.1"/>
    </source>
</evidence>
<feature type="domain" description="PpiC" evidence="13">
    <location>
        <begin position="345"/>
        <end position="456"/>
    </location>
</feature>
<evidence type="ECO:0000256" key="10">
    <source>
        <dbReference type="ARBA" id="ARBA00042775"/>
    </source>
</evidence>
<dbReference type="Proteomes" id="UP001597508">
    <property type="component" value="Unassembled WGS sequence"/>
</dbReference>
<evidence type="ECO:0000256" key="6">
    <source>
        <dbReference type="ARBA" id="ARBA00023136"/>
    </source>
</evidence>
<keyword evidence="11 14" id="KW-0413">Isomerase</keyword>
<dbReference type="InterPro" id="IPR052029">
    <property type="entry name" value="PpiD_chaperone"/>
</dbReference>
<keyword evidence="3" id="KW-0997">Cell inner membrane</keyword>
<dbReference type="RefSeq" id="WP_379667593.1">
    <property type="nucleotide sequence ID" value="NZ_JBHULH010000012.1"/>
</dbReference>
<dbReference type="PANTHER" id="PTHR47529">
    <property type="entry name" value="PEPTIDYL-PROLYL CIS-TRANS ISOMERASE D"/>
    <property type="match status" value="1"/>
</dbReference>
<feature type="transmembrane region" description="Helical" evidence="12">
    <location>
        <begin position="12"/>
        <end position="32"/>
    </location>
</feature>
<keyword evidence="5 12" id="KW-1133">Transmembrane helix</keyword>
<comment type="caution">
    <text evidence="14">The sequence shown here is derived from an EMBL/GenBank/DDBJ whole genome shotgun (WGS) entry which is preliminary data.</text>
</comment>
<evidence type="ECO:0000256" key="4">
    <source>
        <dbReference type="ARBA" id="ARBA00022692"/>
    </source>
</evidence>
<dbReference type="SUPFAM" id="SSF54534">
    <property type="entry name" value="FKBP-like"/>
    <property type="match status" value="1"/>
</dbReference>
<comment type="subcellular location">
    <subcellularLocation>
        <location evidence="1">Cell inner membrane</location>
        <topology evidence="1">Single-pass type II membrane protein</topology>
        <orientation evidence="1">Periplasmic side</orientation>
    </subcellularLocation>
</comment>